<accession>A0ABQ9Z3L9</accession>
<proteinExistence type="predicted"/>
<organism evidence="1 2">
    <name type="scientific">Daphnia magna</name>
    <dbReference type="NCBI Taxonomy" id="35525"/>
    <lineage>
        <taxon>Eukaryota</taxon>
        <taxon>Metazoa</taxon>
        <taxon>Ecdysozoa</taxon>
        <taxon>Arthropoda</taxon>
        <taxon>Crustacea</taxon>
        <taxon>Branchiopoda</taxon>
        <taxon>Diplostraca</taxon>
        <taxon>Cladocera</taxon>
        <taxon>Anomopoda</taxon>
        <taxon>Daphniidae</taxon>
        <taxon>Daphnia</taxon>
    </lineage>
</organism>
<keyword evidence="2" id="KW-1185">Reference proteome</keyword>
<dbReference type="Proteomes" id="UP001234178">
    <property type="component" value="Unassembled WGS sequence"/>
</dbReference>
<gene>
    <name evidence="1" type="ORF">OUZ56_012628</name>
</gene>
<evidence type="ECO:0000313" key="1">
    <source>
        <dbReference type="EMBL" id="KAK4007473.1"/>
    </source>
</evidence>
<sequence length="69" mass="7994">MVLSLSMLIELLPTGRIPLFHRTLPFSWYGPYQQCYDALLKYTNPSENVRIEIMEISALHAELHNDGFV</sequence>
<protein>
    <submittedName>
        <fullName evidence="1">Uncharacterized protein</fullName>
    </submittedName>
</protein>
<reference evidence="1 2" key="1">
    <citation type="journal article" date="2023" name="Nucleic Acids Res.">
        <title>The hologenome of Daphnia magna reveals possible DNA methylation and microbiome-mediated evolution of the host genome.</title>
        <authorList>
            <person name="Chaturvedi A."/>
            <person name="Li X."/>
            <person name="Dhandapani V."/>
            <person name="Marshall H."/>
            <person name="Kissane S."/>
            <person name="Cuenca-Cambronero M."/>
            <person name="Asole G."/>
            <person name="Calvet F."/>
            <person name="Ruiz-Romero M."/>
            <person name="Marangio P."/>
            <person name="Guigo R."/>
            <person name="Rago D."/>
            <person name="Mirbahai L."/>
            <person name="Eastwood N."/>
            <person name="Colbourne J.K."/>
            <person name="Zhou J."/>
            <person name="Mallon E."/>
            <person name="Orsini L."/>
        </authorList>
    </citation>
    <scope>NUCLEOTIDE SEQUENCE [LARGE SCALE GENOMIC DNA]</scope>
    <source>
        <strain evidence="1">LRV0_1</strain>
    </source>
</reference>
<name>A0ABQ9Z3L9_9CRUS</name>
<dbReference type="EMBL" id="JAOYFB010000002">
    <property type="protein sequence ID" value="KAK4007473.1"/>
    <property type="molecule type" value="Genomic_DNA"/>
</dbReference>
<comment type="caution">
    <text evidence="1">The sequence shown here is derived from an EMBL/GenBank/DDBJ whole genome shotgun (WGS) entry which is preliminary data.</text>
</comment>
<evidence type="ECO:0000313" key="2">
    <source>
        <dbReference type="Proteomes" id="UP001234178"/>
    </source>
</evidence>